<accession>A0AAW0UY08</accession>
<proteinExistence type="predicted"/>
<dbReference type="Proteomes" id="UP001487740">
    <property type="component" value="Unassembled WGS sequence"/>
</dbReference>
<gene>
    <name evidence="2" type="ORF">O3P69_000513</name>
</gene>
<protein>
    <submittedName>
        <fullName evidence="2">Uncharacterized protein</fullName>
    </submittedName>
</protein>
<sequence length="77" mass="8566">MLVSVVRGHNEEKDCVRPHHKEELHPHQLLHLRNTEVHAEALMPPLHPRNTTLSISAEPHSAKHSSTCTGCDLVAPS</sequence>
<dbReference type="AlphaFoldDB" id="A0AAW0UY08"/>
<organism evidence="2 3">
    <name type="scientific">Scylla paramamosain</name>
    <name type="common">Mud crab</name>
    <dbReference type="NCBI Taxonomy" id="85552"/>
    <lineage>
        <taxon>Eukaryota</taxon>
        <taxon>Metazoa</taxon>
        <taxon>Ecdysozoa</taxon>
        <taxon>Arthropoda</taxon>
        <taxon>Crustacea</taxon>
        <taxon>Multicrustacea</taxon>
        <taxon>Malacostraca</taxon>
        <taxon>Eumalacostraca</taxon>
        <taxon>Eucarida</taxon>
        <taxon>Decapoda</taxon>
        <taxon>Pleocyemata</taxon>
        <taxon>Brachyura</taxon>
        <taxon>Eubrachyura</taxon>
        <taxon>Portunoidea</taxon>
        <taxon>Portunidae</taxon>
        <taxon>Portuninae</taxon>
        <taxon>Scylla</taxon>
    </lineage>
</organism>
<evidence type="ECO:0000313" key="2">
    <source>
        <dbReference type="EMBL" id="KAK8403485.1"/>
    </source>
</evidence>
<dbReference type="EMBL" id="JARAKH010000006">
    <property type="protein sequence ID" value="KAK8403485.1"/>
    <property type="molecule type" value="Genomic_DNA"/>
</dbReference>
<comment type="caution">
    <text evidence="2">The sequence shown here is derived from an EMBL/GenBank/DDBJ whole genome shotgun (WGS) entry which is preliminary data.</text>
</comment>
<name>A0AAW0UY08_SCYPA</name>
<feature type="region of interest" description="Disordered" evidence="1">
    <location>
        <begin position="46"/>
        <end position="77"/>
    </location>
</feature>
<evidence type="ECO:0000313" key="3">
    <source>
        <dbReference type="Proteomes" id="UP001487740"/>
    </source>
</evidence>
<keyword evidence="3" id="KW-1185">Reference proteome</keyword>
<reference evidence="2 3" key="1">
    <citation type="submission" date="2023-03" db="EMBL/GenBank/DDBJ databases">
        <title>High-quality genome of Scylla paramamosain provides insights in environmental adaptation.</title>
        <authorList>
            <person name="Zhang L."/>
        </authorList>
    </citation>
    <scope>NUCLEOTIDE SEQUENCE [LARGE SCALE GENOMIC DNA]</scope>
    <source>
        <strain evidence="2">LZ_2023a</strain>
        <tissue evidence="2">Muscle</tissue>
    </source>
</reference>
<evidence type="ECO:0000256" key="1">
    <source>
        <dbReference type="SAM" id="MobiDB-lite"/>
    </source>
</evidence>